<comment type="caution">
    <text evidence="2">The sequence shown here is derived from an EMBL/GenBank/DDBJ whole genome shotgun (WGS) entry which is preliminary data.</text>
</comment>
<dbReference type="Proteomes" id="UP001141422">
    <property type="component" value="Unassembled WGS sequence"/>
</dbReference>
<keyword evidence="3" id="KW-1185">Reference proteome</keyword>
<name>A0ABT4IE00_9EURY</name>
<feature type="domain" description="Dit-like phage tail protein N-terminal" evidence="1">
    <location>
        <begin position="15"/>
        <end position="114"/>
    </location>
</feature>
<evidence type="ECO:0000313" key="2">
    <source>
        <dbReference type="EMBL" id="MCZ0859963.1"/>
    </source>
</evidence>
<organism evidence="2 3">
    <name type="scientific">Methanocorpusculum petauri</name>
    <dbReference type="NCBI Taxonomy" id="3002863"/>
    <lineage>
        <taxon>Archaea</taxon>
        <taxon>Methanobacteriati</taxon>
        <taxon>Methanobacteriota</taxon>
        <taxon>Stenosarchaea group</taxon>
        <taxon>Methanomicrobia</taxon>
        <taxon>Methanomicrobiales</taxon>
        <taxon>Methanocorpusculaceae</taxon>
        <taxon>Methanocorpusculum</taxon>
    </lineage>
</organism>
<dbReference type="InterPro" id="IPR048494">
    <property type="entry name" value="Dit-like_N"/>
</dbReference>
<dbReference type="EMBL" id="JAPTGB010000003">
    <property type="protein sequence ID" value="MCZ0859963.1"/>
    <property type="molecule type" value="Genomic_DNA"/>
</dbReference>
<accession>A0ABT4IE00</accession>
<proteinExistence type="predicted"/>
<evidence type="ECO:0000259" key="1">
    <source>
        <dbReference type="Pfam" id="PF21821"/>
    </source>
</evidence>
<dbReference type="Pfam" id="PF21821">
    <property type="entry name" value="Dit_like"/>
    <property type="match status" value="1"/>
</dbReference>
<evidence type="ECO:0000313" key="3">
    <source>
        <dbReference type="Proteomes" id="UP001141422"/>
    </source>
</evidence>
<protein>
    <recommendedName>
        <fullName evidence="1">Dit-like phage tail protein N-terminal domain-containing protein</fullName>
    </recommendedName>
</protein>
<dbReference type="RefSeq" id="WP_268924187.1">
    <property type="nucleotide sequence ID" value="NZ_JAPTGB010000003.1"/>
</dbReference>
<sequence>MEQYLTIAGTRYLGVTRIRPDQTNSIGKHTLEDGNKTGDHLIIGQPVIDAEITLFAGQYQQLQQLATSQQLITVTIPQGTYTNMALTRLTDEYGSTADTTKCKVTLEQIRIVKTHVEIQRIDGMDLAAPDTLGDGVPKSLTNTSISVSDEVLQAFTDAEQPKEGLTGVMDRFTIASQAMSQISLDGGKFLILRNIPFGKANTPEVTRFKYGGTGYQAAIQTTSTTDGEQYDTLTIKRTGEDTPLWSQRLEDKTAVDVPDPQTGIPLLTLYPDADNREVHIVDSDTYKQLVS</sequence>
<gene>
    <name evidence="2" type="ORF">O0S10_01810</name>
</gene>
<reference evidence="2" key="1">
    <citation type="submission" date="2022-12" db="EMBL/GenBank/DDBJ databases">
        <title>Isolation and characterisation of novel Methanocorpusculum spp. from native Australian herbivores indicates the genus is ancestrally host-associated.</title>
        <authorList>
            <person name="Volmer J.G."/>
            <person name="Soo R.M."/>
            <person name="Evans P.N."/>
            <person name="Hoedt E.C."/>
            <person name="Astorga Alsina A.L."/>
            <person name="Woodcroft B.J."/>
            <person name="Tyson G.W."/>
            <person name="Hugenholtz P."/>
            <person name="Morrison M."/>
        </authorList>
    </citation>
    <scope>NUCLEOTIDE SEQUENCE</scope>
    <source>
        <strain evidence="2">MG</strain>
    </source>
</reference>